<reference evidence="7" key="1">
    <citation type="journal article" date="2014" name="Int. J. Syst. Evol. Microbiol.">
        <title>Complete genome sequence of Corynebacterium casei LMG S-19264T (=DSM 44701T), isolated from a smear-ripened cheese.</title>
        <authorList>
            <consortium name="US DOE Joint Genome Institute (JGI-PGF)"/>
            <person name="Walter F."/>
            <person name="Albersmeier A."/>
            <person name="Kalinowski J."/>
            <person name="Ruckert C."/>
        </authorList>
    </citation>
    <scope>NUCLEOTIDE SEQUENCE</scope>
    <source>
        <strain evidence="7">CGMCC 1.7086</strain>
    </source>
</reference>
<protein>
    <recommendedName>
        <fullName evidence="6">Flagellar secretion chaperone FliS</fullName>
    </recommendedName>
</protein>
<keyword evidence="8" id="KW-1185">Reference proteome</keyword>
<proteinExistence type="inferred from homology"/>
<dbReference type="GO" id="GO:0044780">
    <property type="term" value="P:bacterial-type flagellum assembly"/>
    <property type="evidence" value="ECO:0007669"/>
    <property type="project" value="InterPro"/>
</dbReference>
<evidence type="ECO:0000313" key="8">
    <source>
        <dbReference type="Proteomes" id="UP000606935"/>
    </source>
</evidence>
<dbReference type="InterPro" id="IPR036584">
    <property type="entry name" value="FliS_sf"/>
</dbReference>
<evidence type="ECO:0000256" key="3">
    <source>
        <dbReference type="ARBA" id="ARBA00022490"/>
    </source>
</evidence>
<dbReference type="SUPFAM" id="SSF101116">
    <property type="entry name" value="Flagellar export chaperone FliS"/>
    <property type="match status" value="1"/>
</dbReference>
<keyword evidence="7" id="KW-0282">Flagellum</keyword>
<evidence type="ECO:0000256" key="2">
    <source>
        <dbReference type="ARBA" id="ARBA00008787"/>
    </source>
</evidence>
<dbReference type="PANTHER" id="PTHR34773">
    <property type="entry name" value="FLAGELLAR SECRETION CHAPERONE FLIS"/>
    <property type="match status" value="1"/>
</dbReference>
<keyword evidence="4 6" id="KW-1005">Bacterial flagellum biogenesis</keyword>
<keyword evidence="7" id="KW-0969">Cilium</keyword>
<name>A0A917YXW6_9ALTE</name>
<evidence type="ECO:0000256" key="4">
    <source>
        <dbReference type="ARBA" id="ARBA00022795"/>
    </source>
</evidence>
<keyword evidence="3 6" id="KW-0963">Cytoplasm</keyword>
<dbReference type="GO" id="GO:0005829">
    <property type="term" value="C:cytosol"/>
    <property type="evidence" value="ECO:0007669"/>
    <property type="project" value="UniProtKB-SubCell"/>
</dbReference>
<dbReference type="NCBIfam" id="TIGR00208">
    <property type="entry name" value="fliS"/>
    <property type="match status" value="1"/>
</dbReference>
<keyword evidence="7" id="KW-0966">Cell projection</keyword>
<organism evidence="7 8">
    <name type="scientific">Bowmanella pacifica</name>
    <dbReference type="NCBI Taxonomy" id="502051"/>
    <lineage>
        <taxon>Bacteria</taxon>
        <taxon>Pseudomonadati</taxon>
        <taxon>Pseudomonadota</taxon>
        <taxon>Gammaproteobacteria</taxon>
        <taxon>Alteromonadales</taxon>
        <taxon>Alteromonadaceae</taxon>
        <taxon>Bowmanella</taxon>
    </lineage>
</organism>
<evidence type="ECO:0000256" key="6">
    <source>
        <dbReference type="PIRNR" id="PIRNR039090"/>
    </source>
</evidence>
<dbReference type="RefSeq" id="WP_188694254.1">
    <property type="nucleotide sequence ID" value="NZ_BMLS01000003.1"/>
</dbReference>
<dbReference type="InterPro" id="IPR003713">
    <property type="entry name" value="FliS"/>
</dbReference>
<dbReference type="Proteomes" id="UP000606935">
    <property type="component" value="Unassembled WGS sequence"/>
</dbReference>
<dbReference type="Pfam" id="PF02561">
    <property type="entry name" value="FliS"/>
    <property type="match status" value="1"/>
</dbReference>
<evidence type="ECO:0000313" key="7">
    <source>
        <dbReference type="EMBL" id="GGO69343.1"/>
    </source>
</evidence>
<dbReference type="GO" id="GO:0071973">
    <property type="term" value="P:bacterial-type flagellum-dependent cell motility"/>
    <property type="evidence" value="ECO:0007669"/>
    <property type="project" value="TreeGrafter"/>
</dbReference>
<comment type="subcellular location">
    <subcellularLocation>
        <location evidence="1 6">Cytoplasm</location>
        <location evidence="1 6">Cytosol</location>
    </subcellularLocation>
</comment>
<gene>
    <name evidence="7" type="ORF">GCM10010982_20280</name>
</gene>
<dbReference type="CDD" id="cd16098">
    <property type="entry name" value="FliS"/>
    <property type="match status" value="1"/>
</dbReference>
<comment type="similarity">
    <text evidence="2 6">Belongs to the FliS family.</text>
</comment>
<keyword evidence="5" id="KW-0143">Chaperone</keyword>
<evidence type="ECO:0000256" key="1">
    <source>
        <dbReference type="ARBA" id="ARBA00004514"/>
    </source>
</evidence>
<dbReference type="PIRSF" id="PIRSF039090">
    <property type="entry name" value="Flis"/>
    <property type="match status" value="1"/>
</dbReference>
<dbReference type="PANTHER" id="PTHR34773:SF1">
    <property type="entry name" value="FLAGELLAR SECRETION CHAPERONE FLIS"/>
    <property type="match status" value="1"/>
</dbReference>
<comment type="caution">
    <text evidence="7">The sequence shown here is derived from an EMBL/GenBank/DDBJ whole genome shotgun (WGS) entry which is preliminary data.</text>
</comment>
<reference evidence="7" key="2">
    <citation type="submission" date="2020-09" db="EMBL/GenBank/DDBJ databases">
        <authorList>
            <person name="Sun Q."/>
            <person name="Zhou Y."/>
        </authorList>
    </citation>
    <scope>NUCLEOTIDE SEQUENCE</scope>
    <source>
        <strain evidence="7">CGMCC 1.7086</strain>
    </source>
</reference>
<sequence>MLDSGFQAYRSTAVEGRAAGADIHKLVLMLFDGFLEELERVAGHIQAKRFDKKAQGIERLLRILGGLDASLDHDNGGEIAKNMKSLYGHCGQALLQASLKNDVQQLDSVKAVMTDLQQGWLGLGSQAA</sequence>
<dbReference type="AlphaFoldDB" id="A0A917YXW6"/>
<evidence type="ECO:0000256" key="5">
    <source>
        <dbReference type="ARBA" id="ARBA00023186"/>
    </source>
</evidence>
<dbReference type="EMBL" id="BMLS01000003">
    <property type="protein sequence ID" value="GGO69343.1"/>
    <property type="molecule type" value="Genomic_DNA"/>
</dbReference>
<accession>A0A917YXW6</accession>
<dbReference type="Gene3D" id="1.20.120.340">
    <property type="entry name" value="Flagellar protein FliS"/>
    <property type="match status" value="1"/>
</dbReference>